<sequence>MEFTLPYILPLLQRCGKSISVNAGKQFGDCQFICQALVTVDLNLPVEDGTKPFAVLFFTFVWFRPRV</sequence>
<keyword evidence="1" id="KW-0614">Plasmid</keyword>
<reference evidence="1" key="1">
    <citation type="submission" date="2016-10" db="EMBL/GenBank/DDBJ databases">
        <title>Agrobacterium Ti plasmids: Classification based on T-DNA and Vir regions organization.</title>
        <authorList>
            <person name="Nabi N."/>
            <person name="Vial L."/>
            <person name="Ben Hafsa A."/>
            <person name="Chapulliot D."/>
            <person name="Berard A."/>
            <person name="Chauveau A."/>
            <person name="Le Paslier M.-C."/>
            <person name="Harzallah Skhiri F."/>
            <person name="Brunel D."/>
            <person name="Nesme X."/>
            <person name="Chaouachi M."/>
        </authorList>
    </citation>
    <scope>NUCLEOTIDE SEQUENCE</scope>
    <source>
        <strain evidence="1">CFBP1873</strain>
        <plasmid evidence="1">pTi_CFBP1873</plasmid>
    </source>
</reference>
<dbReference type="EMBL" id="KY000026">
    <property type="protein sequence ID" value="ASK40763.1"/>
    <property type="molecule type" value="Genomic_DNA"/>
</dbReference>
<protein>
    <submittedName>
        <fullName evidence="1">Uncharacterized protein</fullName>
    </submittedName>
</protein>
<evidence type="ECO:0000313" key="1">
    <source>
        <dbReference type="EMBL" id="ASK40763.1"/>
    </source>
</evidence>
<geneLocation type="plasmid" evidence="1">
    <name>pTi_CFBP1873</name>
</geneLocation>
<organism evidence="1">
    <name type="scientific">Agrobacterium genomosp. 6</name>
    <dbReference type="NCBI Taxonomy" id="1183411"/>
    <lineage>
        <taxon>Bacteria</taxon>
        <taxon>Pseudomonadati</taxon>
        <taxon>Pseudomonadota</taxon>
        <taxon>Alphaproteobacteria</taxon>
        <taxon>Hyphomicrobiales</taxon>
        <taxon>Rhizobiaceae</taxon>
        <taxon>Rhizobium/Agrobacterium group</taxon>
        <taxon>Agrobacterium</taxon>
        <taxon>Agrobacterium tumefaciens complex</taxon>
    </lineage>
</organism>
<name>A0A2Z2PDB6_9HYPH</name>
<proteinExistence type="predicted"/>
<dbReference type="AlphaFoldDB" id="A0A2Z2PDB6"/>
<accession>A0A2Z2PDB6</accession>